<dbReference type="AlphaFoldDB" id="A0A7Y8BU67"/>
<gene>
    <name evidence="1" type="ORF">HX830_25030</name>
</gene>
<accession>A0A7Y8BU67</accession>
<proteinExistence type="predicted"/>
<organism evidence="1 2">
    <name type="scientific">Pseudomonas gingeri</name>
    <dbReference type="NCBI Taxonomy" id="117681"/>
    <lineage>
        <taxon>Bacteria</taxon>
        <taxon>Pseudomonadati</taxon>
        <taxon>Pseudomonadota</taxon>
        <taxon>Gammaproteobacteria</taxon>
        <taxon>Pseudomonadales</taxon>
        <taxon>Pseudomonadaceae</taxon>
        <taxon>Pseudomonas</taxon>
    </lineage>
</organism>
<evidence type="ECO:0000313" key="2">
    <source>
        <dbReference type="Proteomes" id="UP000522864"/>
    </source>
</evidence>
<protein>
    <submittedName>
        <fullName evidence="1">DUF2946 domain-containing protein</fullName>
    </submittedName>
</protein>
<reference evidence="1 2" key="1">
    <citation type="submission" date="2020-04" db="EMBL/GenBank/DDBJ databases">
        <title>Molecular characterization of pseudomonads from Agaricus bisporus reveal novel blotch 2 pathogens in Western Europe.</title>
        <authorList>
            <person name="Taparia T."/>
            <person name="Krijger M."/>
            <person name="Haynes E."/>
            <person name="Elpinstone J.G."/>
            <person name="Noble R."/>
            <person name="Van Der Wolf J."/>
        </authorList>
    </citation>
    <scope>NUCLEOTIDE SEQUENCE [LARGE SCALE GENOMIC DNA]</scope>
    <source>
        <strain evidence="1 2">G9001</strain>
    </source>
</reference>
<dbReference type="RefSeq" id="WP_177103252.1">
    <property type="nucleotide sequence ID" value="NZ_JACAQA010000025.1"/>
</dbReference>
<dbReference type="EMBL" id="JACAQA010000025">
    <property type="protein sequence ID" value="NWB88143.1"/>
    <property type="molecule type" value="Genomic_DNA"/>
</dbReference>
<dbReference type="Proteomes" id="UP000522864">
    <property type="component" value="Unassembled WGS sequence"/>
</dbReference>
<name>A0A7Y8BU67_9PSED</name>
<evidence type="ECO:0000313" key="1">
    <source>
        <dbReference type="EMBL" id="NWB88143.1"/>
    </source>
</evidence>
<comment type="caution">
    <text evidence="1">The sequence shown here is derived from an EMBL/GenBank/DDBJ whole genome shotgun (WGS) entry which is preliminary data.</text>
</comment>
<sequence>MPRTRTQQRFATWMAMLALGLLLFVPTISRTVQALEHQPPSGIECPEHAMDMAHHAGGHEHNGTHETLDACGYCSLFHDSPALLWAVAVLPPLVPATPTLISCKTPSPAYQWPLDLCPRGPPQA</sequence>
<dbReference type="Pfam" id="PF11162">
    <property type="entry name" value="DUF2946"/>
    <property type="match status" value="1"/>
</dbReference>
<dbReference type="InterPro" id="IPR021333">
    <property type="entry name" value="DUF2946"/>
</dbReference>